<dbReference type="Proteomes" id="UP000646478">
    <property type="component" value="Unassembled WGS sequence"/>
</dbReference>
<accession>A0A916WAH2</accession>
<evidence type="ECO:0008006" key="3">
    <source>
        <dbReference type="Google" id="ProtNLM"/>
    </source>
</evidence>
<reference evidence="1" key="2">
    <citation type="submission" date="2020-09" db="EMBL/GenBank/DDBJ databases">
        <authorList>
            <person name="Sun Q."/>
            <person name="Zhou Y."/>
        </authorList>
    </citation>
    <scope>NUCLEOTIDE SEQUENCE</scope>
    <source>
        <strain evidence="1">CGMCC 1.15082</strain>
    </source>
</reference>
<name>A0A916WAH2_9HYPH</name>
<gene>
    <name evidence="1" type="ORF">GCM10011491_05660</name>
</gene>
<keyword evidence="2" id="KW-1185">Reference proteome</keyword>
<dbReference type="RefSeq" id="WP_188821282.1">
    <property type="nucleotide sequence ID" value="NZ_BMHH01000002.1"/>
</dbReference>
<proteinExistence type="predicted"/>
<dbReference type="EMBL" id="BMHH01000002">
    <property type="protein sequence ID" value="GGA81254.1"/>
    <property type="molecule type" value="Genomic_DNA"/>
</dbReference>
<reference evidence="1" key="1">
    <citation type="journal article" date="2014" name="Int. J. Syst. Evol. Microbiol.">
        <title>Complete genome sequence of Corynebacterium casei LMG S-19264T (=DSM 44701T), isolated from a smear-ripened cheese.</title>
        <authorList>
            <consortium name="US DOE Joint Genome Institute (JGI-PGF)"/>
            <person name="Walter F."/>
            <person name="Albersmeier A."/>
            <person name="Kalinowski J."/>
            <person name="Ruckert C."/>
        </authorList>
    </citation>
    <scope>NUCLEOTIDE SEQUENCE</scope>
    <source>
        <strain evidence="1">CGMCC 1.15082</strain>
    </source>
</reference>
<organism evidence="1 2">
    <name type="scientific">Brucella endophytica</name>
    <dbReference type="NCBI Taxonomy" id="1963359"/>
    <lineage>
        <taxon>Bacteria</taxon>
        <taxon>Pseudomonadati</taxon>
        <taxon>Pseudomonadota</taxon>
        <taxon>Alphaproteobacteria</taxon>
        <taxon>Hyphomicrobiales</taxon>
        <taxon>Brucellaceae</taxon>
        <taxon>Brucella/Ochrobactrum group</taxon>
        <taxon>Brucella</taxon>
    </lineage>
</organism>
<evidence type="ECO:0000313" key="2">
    <source>
        <dbReference type="Proteomes" id="UP000646478"/>
    </source>
</evidence>
<sequence>MPIFATAGAKVYIGEVLEAKPTDFVAEDFAGQTWTQINNLESVGTFGDTATEITFDDIGRNRTQKLKGTRNAGNLEMVLGIDYADDGQIALIAAERTIHDYAFRVVFNDAPVGGSPSERYFIAKVMSAAEHLDTANNVAKLNATLGINSNIVRQNPVVAGS</sequence>
<dbReference type="Gene3D" id="4.10.410.40">
    <property type="match status" value="1"/>
</dbReference>
<comment type="caution">
    <text evidence="1">The sequence shown here is derived from an EMBL/GenBank/DDBJ whole genome shotgun (WGS) entry which is preliminary data.</text>
</comment>
<dbReference type="AlphaFoldDB" id="A0A916WAH2"/>
<evidence type="ECO:0000313" key="1">
    <source>
        <dbReference type="EMBL" id="GGA81254.1"/>
    </source>
</evidence>
<protein>
    <recommendedName>
        <fullName evidence="3">Phage tail protein</fullName>
    </recommendedName>
</protein>